<protein>
    <submittedName>
        <fullName evidence="1">Uncharacterized protein</fullName>
    </submittedName>
</protein>
<reference evidence="2" key="1">
    <citation type="submission" date="2013-09" db="EMBL/GenBank/DDBJ databases">
        <title>Corchorus olitorius genome sequencing.</title>
        <authorList>
            <person name="Alam M."/>
            <person name="Haque M.S."/>
            <person name="Islam M.S."/>
            <person name="Emdad E.M."/>
            <person name="Islam M.M."/>
            <person name="Ahmed B."/>
            <person name="Halim A."/>
            <person name="Hossen Q.M.M."/>
            <person name="Hossain M.Z."/>
            <person name="Ahmed R."/>
            <person name="Khan M.M."/>
            <person name="Islam R."/>
            <person name="Rashid M.M."/>
            <person name="Khan S.A."/>
            <person name="Rahman M.S."/>
            <person name="Alam M."/>
            <person name="Yahiya A.S."/>
            <person name="Khan M.S."/>
            <person name="Azam M.S."/>
            <person name="Haque T."/>
            <person name="Lashkar M.Z.H."/>
            <person name="Akhand A.I."/>
            <person name="Morshed G."/>
            <person name="Roy S."/>
            <person name="Uddin K.S."/>
            <person name="Rabeya T."/>
            <person name="Hossain A.S."/>
            <person name="Chowdhury A."/>
            <person name="Snigdha A.R."/>
            <person name="Mortoza M.S."/>
            <person name="Matin S.A."/>
            <person name="Hoque S.M.E."/>
            <person name="Islam M.K."/>
            <person name="Roy D.K."/>
            <person name="Haider R."/>
            <person name="Moosa M.M."/>
            <person name="Elias S.M."/>
            <person name="Hasan A.M."/>
            <person name="Jahan S."/>
            <person name="Shafiuddin M."/>
            <person name="Mahmood N."/>
            <person name="Shommy N.S."/>
        </authorList>
    </citation>
    <scope>NUCLEOTIDE SEQUENCE [LARGE SCALE GENOMIC DNA]</scope>
    <source>
        <strain evidence="2">cv. O-4</strain>
    </source>
</reference>
<evidence type="ECO:0000313" key="2">
    <source>
        <dbReference type="Proteomes" id="UP000187203"/>
    </source>
</evidence>
<dbReference type="EMBL" id="AWUE01020837">
    <property type="protein sequence ID" value="OMO65363.1"/>
    <property type="molecule type" value="Genomic_DNA"/>
</dbReference>
<keyword evidence="2" id="KW-1185">Reference proteome</keyword>
<proteinExistence type="predicted"/>
<evidence type="ECO:0000313" key="1">
    <source>
        <dbReference type="EMBL" id="OMO65363.1"/>
    </source>
</evidence>
<dbReference type="AlphaFoldDB" id="A0A1R3H4V3"/>
<comment type="caution">
    <text evidence="1">The sequence shown here is derived from an EMBL/GenBank/DDBJ whole genome shotgun (WGS) entry which is preliminary data.</text>
</comment>
<organism evidence="1 2">
    <name type="scientific">Corchorus olitorius</name>
    <dbReference type="NCBI Taxonomy" id="93759"/>
    <lineage>
        <taxon>Eukaryota</taxon>
        <taxon>Viridiplantae</taxon>
        <taxon>Streptophyta</taxon>
        <taxon>Embryophyta</taxon>
        <taxon>Tracheophyta</taxon>
        <taxon>Spermatophyta</taxon>
        <taxon>Magnoliopsida</taxon>
        <taxon>eudicotyledons</taxon>
        <taxon>Gunneridae</taxon>
        <taxon>Pentapetalae</taxon>
        <taxon>rosids</taxon>
        <taxon>malvids</taxon>
        <taxon>Malvales</taxon>
        <taxon>Malvaceae</taxon>
        <taxon>Grewioideae</taxon>
        <taxon>Apeibeae</taxon>
        <taxon>Corchorus</taxon>
    </lineage>
</organism>
<accession>A0A1R3H4V3</accession>
<name>A0A1R3H4V3_9ROSI</name>
<sequence length="235" mass="27365">MSESSLKQWFPIEVELAKHSRIRVINVNASVFASGSDKLCLVWHYFDFTRARYSNYRKVECLEIKLNKSYSASGILNLTAHQESYHFFHVSSGCPEQIFVPMPKWRTVDQSFEKCVNQGAILDHILYTVWEDATNLLYGFDLICKQWFPVNVKLPKVNRIAASVLPSSSDKLCLVWHCLENKKVERRKYRKVECLELKPNKSYSASGVLNLTASVEYYHFFHVSTPHFRQIFVPM</sequence>
<gene>
    <name evidence="1" type="ORF">COLO4_31298</name>
</gene>
<dbReference type="Proteomes" id="UP000187203">
    <property type="component" value="Unassembled WGS sequence"/>
</dbReference>